<dbReference type="RefSeq" id="WP_140511947.1">
    <property type="nucleotide sequence ID" value="NZ_RCZH01000028.1"/>
</dbReference>
<protein>
    <submittedName>
        <fullName evidence="1">Uncharacterized protein</fullName>
    </submittedName>
</protein>
<proteinExistence type="predicted"/>
<gene>
    <name evidence="1" type="ORF">EAH81_26690</name>
</gene>
<name>A0A502E4Z4_9FLAO</name>
<dbReference type="EMBL" id="RCZH01000028">
    <property type="protein sequence ID" value="TPG31626.1"/>
    <property type="molecule type" value="Genomic_DNA"/>
</dbReference>
<keyword evidence="2" id="KW-1185">Reference proteome</keyword>
<comment type="caution">
    <text evidence="1">The sequence shown here is derived from an EMBL/GenBank/DDBJ whole genome shotgun (WGS) entry which is preliminary data.</text>
</comment>
<accession>A0A502E4Z4</accession>
<dbReference type="OrthoDB" id="1365738at2"/>
<sequence>MKTIEHSYGADLDWIAPFAKKLGGKFKNNFIIVPTGIFTGTRYVLDCGDDIVAYYVDVTNNRDVNLIQKNKNNDFIGIYYNLTEGEVTYSSDSFSQNVGRWQYNLLVMDSALETNYQIKAGSRSFVLCIFIKKNKLASLL</sequence>
<dbReference type="Proteomes" id="UP000319700">
    <property type="component" value="Unassembled WGS sequence"/>
</dbReference>
<evidence type="ECO:0000313" key="2">
    <source>
        <dbReference type="Proteomes" id="UP000319700"/>
    </source>
</evidence>
<reference evidence="1 2" key="1">
    <citation type="journal article" date="2019" name="Environ. Microbiol.">
        <title>Species interactions and distinct microbial communities in high Arctic permafrost affected cryosols are associated with the CH4 and CO2 gas fluxes.</title>
        <authorList>
            <person name="Altshuler I."/>
            <person name="Hamel J."/>
            <person name="Turney S."/>
            <person name="Magnuson E."/>
            <person name="Levesque R."/>
            <person name="Greer C."/>
            <person name="Whyte L.G."/>
        </authorList>
    </citation>
    <scope>NUCLEOTIDE SEQUENCE [LARGE SCALE GENOMIC DNA]</scope>
    <source>
        <strain evidence="1 2">42</strain>
    </source>
</reference>
<dbReference type="AlphaFoldDB" id="A0A502E4Z4"/>
<organism evidence="1 2">
    <name type="scientific">Flavobacterium pectinovorum</name>
    <dbReference type="NCBI Taxonomy" id="29533"/>
    <lineage>
        <taxon>Bacteria</taxon>
        <taxon>Pseudomonadati</taxon>
        <taxon>Bacteroidota</taxon>
        <taxon>Flavobacteriia</taxon>
        <taxon>Flavobacteriales</taxon>
        <taxon>Flavobacteriaceae</taxon>
        <taxon>Flavobacterium</taxon>
    </lineage>
</organism>
<evidence type="ECO:0000313" key="1">
    <source>
        <dbReference type="EMBL" id="TPG31626.1"/>
    </source>
</evidence>